<comment type="caution">
    <text evidence="4">The sequence shown here is derived from an EMBL/GenBank/DDBJ whole genome shotgun (WGS) entry which is preliminary data.</text>
</comment>
<dbReference type="PANTHER" id="PTHR47706:SF1">
    <property type="entry name" value="CIPA-LIKE, PUTATIVE (AFU_ORTHOLOGUE AFUA_1G12460)-RELATED"/>
    <property type="match status" value="1"/>
</dbReference>
<evidence type="ECO:0000259" key="3">
    <source>
        <dbReference type="Pfam" id="PF05368"/>
    </source>
</evidence>
<evidence type="ECO:0000313" key="5">
    <source>
        <dbReference type="Proteomes" id="UP001147733"/>
    </source>
</evidence>
<sequence>MTQFIKNVAIAGASGNVGSQILDALLSNKQFNVTVLSRSTKSFPADVQVKTVDFSSLNELTAALVGQDAVIDSTSSPDVETPVRFIEAAAQAGVYRFITSDFGLDPELPGVHDLPVFARKKASYEAVKKQAAENRMTYTLVSCGAFLDWCLLTGFAGLNFREKKAWLFGDGKNVHPWTTLRDIGQATANILLHPQETLNRPVYIHSVFASQSQLFEIAKEVTGADWTVTYNDMELLLQNALEDLEAGRISDASFVVQIQYCLSNKALAHPWRVDDNYLVGLEEWDLEKVKGLIHEIANQD</sequence>
<dbReference type="InterPro" id="IPR008030">
    <property type="entry name" value="NmrA-like"/>
</dbReference>
<dbReference type="InterPro" id="IPR036291">
    <property type="entry name" value="NAD(P)-bd_dom_sf"/>
</dbReference>
<dbReference type="InterPro" id="IPR051609">
    <property type="entry name" value="NmrA/Isoflavone_reductase-like"/>
</dbReference>
<organism evidence="4 5">
    <name type="scientific">Penicillium citrinum</name>
    <dbReference type="NCBI Taxonomy" id="5077"/>
    <lineage>
        <taxon>Eukaryota</taxon>
        <taxon>Fungi</taxon>
        <taxon>Dikarya</taxon>
        <taxon>Ascomycota</taxon>
        <taxon>Pezizomycotina</taxon>
        <taxon>Eurotiomycetes</taxon>
        <taxon>Eurotiomycetidae</taxon>
        <taxon>Eurotiales</taxon>
        <taxon>Aspergillaceae</taxon>
        <taxon>Penicillium</taxon>
    </lineage>
</organism>
<dbReference type="Proteomes" id="UP001147733">
    <property type="component" value="Unassembled WGS sequence"/>
</dbReference>
<dbReference type="InterPro" id="IPR045312">
    <property type="entry name" value="PCBER-like"/>
</dbReference>
<proteinExistence type="predicted"/>
<evidence type="ECO:0000313" key="4">
    <source>
        <dbReference type="EMBL" id="KAJ5221447.1"/>
    </source>
</evidence>
<evidence type="ECO:0000256" key="1">
    <source>
        <dbReference type="ARBA" id="ARBA00022857"/>
    </source>
</evidence>
<dbReference type="CDD" id="cd05259">
    <property type="entry name" value="PCBER_SDR_a"/>
    <property type="match status" value="1"/>
</dbReference>
<dbReference type="EMBL" id="JAPQKT010000009">
    <property type="protein sequence ID" value="KAJ5221447.1"/>
    <property type="molecule type" value="Genomic_DNA"/>
</dbReference>
<gene>
    <name evidence="4" type="ORF">N7469_010334</name>
</gene>
<dbReference type="Pfam" id="PF05368">
    <property type="entry name" value="NmrA"/>
    <property type="match status" value="1"/>
</dbReference>
<reference evidence="4" key="1">
    <citation type="submission" date="2022-11" db="EMBL/GenBank/DDBJ databases">
        <authorList>
            <person name="Petersen C."/>
        </authorList>
    </citation>
    <scope>NUCLEOTIDE SEQUENCE</scope>
    <source>
        <strain evidence="4">IBT 23319</strain>
    </source>
</reference>
<dbReference type="PANTHER" id="PTHR47706">
    <property type="entry name" value="NMRA-LIKE FAMILY PROTEIN"/>
    <property type="match status" value="1"/>
</dbReference>
<protein>
    <recommendedName>
        <fullName evidence="3">NmrA-like domain-containing protein</fullName>
    </recommendedName>
</protein>
<keyword evidence="5" id="KW-1185">Reference proteome</keyword>
<name>A0A9W9TFZ4_PENCI</name>
<dbReference type="RefSeq" id="XP_056496370.1">
    <property type="nucleotide sequence ID" value="XM_056649239.1"/>
</dbReference>
<reference evidence="4" key="2">
    <citation type="journal article" date="2023" name="IMA Fungus">
        <title>Comparative genomic study of the Penicillium genus elucidates a diverse pangenome and 15 lateral gene transfer events.</title>
        <authorList>
            <person name="Petersen C."/>
            <person name="Sorensen T."/>
            <person name="Nielsen M.R."/>
            <person name="Sondergaard T.E."/>
            <person name="Sorensen J.L."/>
            <person name="Fitzpatrick D.A."/>
            <person name="Frisvad J.C."/>
            <person name="Nielsen K.L."/>
        </authorList>
    </citation>
    <scope>NUCLEOTIDE SEQUENCE</scope>
    <source>
        <strain evidence="4">IBT 23319</strain>
    </source>
</reference>
<dbReference type="SUPFAM" id="SSF51735">
    <property type="entry name" value="NAD(P)-binding Rossmann-fold domains"/>
    <property type="match status" value="1"/>
</dbReference>
<dbReference type="GO" id="GO:0016491">
    <property type="term" value="F:oxidoreductase activity"/>
    <property type="evidence" value="ECO:0007669"/>
    <property type="project" value="UniProtKB-KW"/>
</dbReference>
<dbReference type="Gene3D" id="3.40.50.720">
    <property type="entry name" value="NAD(P)-binding Rossmann-like Domain"/>
    <property type="match status" value="1"/>
</dbReference>
<dbReference type="Gene3D" id="3.90.25.10">
    <property type="entry name" value="UDP-galactose 4-epimerase, domain 1"/>
    <property type="match status" value="1"/>
</dbReference>
<dbReference type="GeneID" id="81388406"/>
<keyword evidence="2" id="KW-0560">Oxidoreductase</keyword>
<feature type="domain" description="NmrA-like" evidence="3">
    <location>
        <begin position="6"/>
        <end position="238"/>
    </location>
</feature>
<dbReference type="OrthoDB" id="9974981at2759"/>
<dbReference type="AlphaFoldDB" id="A0A9W9TFZ4"/>
<evidence type="ECO:0000256" key="2">
    <source>
        <dbReference type="ARBA" id="ARBA00023002"/>
    </source>
</evidence>
<accession>A0A9W9TFZ4</accession>
<keyword evidence="1" id="KW-0521">NADP</keyword>